<dbReference type="SUPFAM" id="SSF56112">
    <property type="entry name" value="Protein kinase-like (PK-like)"/>
    <property type="match status" value="1"/>
</dbReference>
<gene>
    <name evidence="1" type="ORF">A4W93_06025</name>
</gene>
<dbReference type="RefSeq" id="WP_085749765.1">
    <property type="nucleotide sequence ID" value="NZ_BSPR01000002.1"/>
</dbReference>
<name>A0A1W6L5F7_9BURK</name>
<accession>A0A1W6L5F7</accession>
<proteinExistence type="predicted"/>
<dbReference type="STRING" id="946333.A4W93_06025"/>
<sequence>MDILIESERRRSQLDFVASGRDVEVGDARECPLPVEELRTLDGHHPAVRAVFDGGLTAVVYKVHASGRDWAVKRARTPCLVQGPDGQTSFLNELQRRAELAALKAQPGGRARFAGIVDTVYGSLRHGIIVSPWIDGELLRTWDERRLRQVFDTGRELVRAGFFEWDFCPGNLMDDGRQVWLFDFGYMYRFDPLCQFNSAGDGSAAPQCHLAERIESRHAFGAWLDLPEAEALEAFRREKTIALATYHRLREELAVDGATTTVLGWLDAITATWQAGLAGDLRALWLCEGWRSHTIDLEDDLHGQTCTPNTLRRVDWLLDALRANHALLAARGALLGDDAGQPADALLARYAAKRREAEGYQVRRAA</sequence>
<evidence type="ECO:0000313" key="2">
    <source>
        <dbReference type="Proteomes" id="UP000193427"/>
    </source>
</evidence>
<dbReference type="AlphaFoldDB" id="A0A1W6L5F7"/>
<protein>
    <submittedName>
        <fullName evidence="1">Uncharacterized protein</fullName>
    </submittedName>
</protein>
<dbReference type="KEGG" id="rgu:A4W93_06025"/>
<reference evidence="1 2" key="1">
    <citation type="submission" date="2016-04" db="EMBL/GenBank/DDBJ databases">
        <title>Complete genome sequence of natural rubber-degrading, novel Gram-negative bacterium, Rhizobacter gummiphilus strain NS21.</title>
        <authorList>
            <person name="Tabata M."/>
            <person name="Kasai D."/>
            <person name="Fukuda M."/>
        </authorList>
    </citation>
    <scope>NUCLEOTIDE SEQUENCE [LARGE SCALE GENOMIC DNA]</scope>
    <source>
        <strain evidence="1 2">NS21</strain>
    </source>
</reference>
<dbReference type="Proteomes" id="UP000193427">
    <property type="component" value="Chromosome"/>
</dbReference>
<organism evidence="1 2">
    <name type="scientific">Piscinibacter gummiphilus</name>
    <dbReference type="NCBI Taxonomy" id="946333"/>
    <lineage>
        <taxon>Bacteria</taxon>
        <taxon>Pseudomonadati</taxon>
        <taxon>Pseudomonadota</taxon>
        <taxon>Betaproteobacteria</taxon>
        <taxon>Burkholderiales</taxon>
        <taxon>Sphaerotilaceae</taxon>
        <taxon>Piscinibacter</taxon>
    </lineage>
</organism>
<dbReference type="InterPro" id="IPR011009">
    <property type="entry name" value="Kinase-like_dom_sf"/>
</dbReference>
<dbReference type="EMBL" id="CP015118">
    <property type="protein sequence ID" value="ARN19503.1"/>
    <property type="molecule type" value="Genomic_DNA"/>
</dbReference>
<evidence type="ECO:0000313" key="1">
    <source>
        <dbReference type="EMBL" id="ARN19503.1"/>
    </source>
</evidence>
<keyword evidence="2" id="KW-1185">Reference proteome</keyword>